<name>A0A917KFT0_9BACL</name>
<keyword evidence="1" id="KW-0472">Membrane</keyword>
<dbReference type="AlphaFoldDB" id="A0A917KFT0"/>
<keyword evidence="1" id="KW-0812">Transmembrane</keyword>
<dbReference type="EMBL" id="BMOY01000038">
    <property type="protein sequence ID" value="GGJ11543.1"/>
    <property type="molecule type" value="Genomic_DNA"/>
</dbReference>
<reference evidence="2" key="2">
    <citation type="submission" date="2020-09" db="EMBL/GenBank/DDBJ databases">
        <authorList>
            <person name="Sun Q."/>
            <person name="Ohkuma M."/>
        </authorList>
    </citation>
    <scope>NUCLEOTIDE SEQUENCE</scope>
    <source>
        <strain evidence="2">JCM 18487</strain>
    </source>
</reference>
<dbReference type="RefSeq" id="WP_188882977.1">
    <property type="nucleotide sequence ID" value="NZ_BMOY01000038.1"/>
</dbReference>
<accession>A0A917KFT0</accession>
<comment type="caution">
    <text evidence="2">The sequence shown here is derived from an EMBL/GenBank/DDBJ whole genome shotgun (WGS) entry which is preliminary data.</text>
</comment>
<dbReference type="Proteomes" id="UP000637695">
    <property type="component" value="Unassembled WGS sequence"/>
</dbReference>
<gene>
    <name evidence="2" type="ORF">GCM10010885_21080</name>
</gene>
<organism evidence="2 3">
    <name type="scientific">Alicyclobacillus cellulosilyticus</name>
    <dbReference type="NCBI Taxonomy" id="1003997"/>
    <lineage>
        <taxon>Bacteria</taxon>
        <taxon>Bacillati</taxon>
        <taxon>Bacillota</taxon>
        <taxon>Bacilli</taxon>
        <taxon>Bacillales</taxon>
        <taxon>Alicyclobacillaceae</taxon>
        <taxon>Alicyclobacillus</taxon>
    </lineage>
</organism>
<protein>
    <submittedName>
        <fullName evidence="2">Uncharacterized protein</fullName>
    </submittedName>
</protein>
<evidence type="ECO:0000313" key="2">
    <source>
        <dbReference type="EMBL" id="GGJ11543.1"/>
    </source>
</evidence>
<reference evidence="2" key="1">
    <citation type="journal article" date="2014" name="Int. J. Syst. Evol. Microbiol.">
        <title>Complete genome sequence of Corynebacterium casei LMG S-19264T (=DSM 44701T), isolated from a smear-ripened cheese.</title>
        <authorList>
            <consortium name="US DOE Joint Genome Institute (JGI-PGF)"/>
            <person name="Walter F."/>
            <person name="Albersmeier A."/>
            <person name="Kalinowski J."/>
            <person name="Ruckert C."/>
        </authorList>
    </citation>
    <scope>NUCLEOTIDE SEQUENCE</scope>
    <source>
        <strain evidence="2">JCM 18487</strain>
    </source>
</reference>
<keyword evidence="3" id="KW-1185">Reference proteome</keyword>
<sequence>MKRTARQATWAAYLGVICVLVGMSPAGADLMDRVPVLHAVWHLWLFIGAALMVYGLETLRWLTRRHRRTAA</sequence>
<feature type="transmembrane region" description="Helical" evidence="1">
    <location>
        <begin position="38"/>
        <end position="59"/>
    </location>
</feature>
<keyword evidence="1" id="KW-1133">Transmembrane helix</keyword>
<evidence type="ECO:0000256" key="1">
    <source>
        <dbReference type="SAM" id="Phobius"/>
    </source>
</evidence>
<evidence type="ECO:0000313" key="3">
    <source>
        <dbReference type="Proteomes" id="UP000637695"/>
    </source>
</evidence>
<proteinExistence type="predicted"/>